<dbReference type="PANTHER" id="PTHR47235">
    <property type="entry name" value="BLR6548 PROTEIN"/>
    <property type="match status" value="1"/>
</dbReference>
<feature type="domain" description="Leucine-binding protein" evidence="6">
    <location>
        <begin position="66"/>
        <end position="389"/>
    </location>
</feature>
<protein>
    <submittedName>
        <fullName evidence="7">Amino acid/amide ABC transporter substrate-binding protein (HAAT family)</fullName>
    </submittedName>
</protein>
<dbReference type="Proteomes" id="UP000316747">
    <property type="component" value="Unassembled WGS sequence"/>
</dbReference>
<keyword evidence="8" id="KW-1185">Reference proteome</keyword>
<evidence type="ECO:0000259" key="6">
    <source>
        <dbReference type="Pfam" id="PF13458"/>
    </source>
</evidence>
<dbReference type="OrthoDB" id="26870at2"/>
<dbReference type="Gene3D" id="3.40.50.2300">
    <property type="match status" value="2"/>
</dbReference>
<evidence type="ECO:0000256" key="2">
    <source>
        <dbReference type="ARBA" id="ARBA00022448"/>
    </source>
</evidence>
<evidence type="ECO:0000313" key="7">
    <source>
        <dbReference type="EMBL" id="TQM62246.1"/>
    </source>
</evidence>
<dbReference type="InterPro" id="IPR000709">
    <property type="entry name" value="Leu_Ile_Val-bd"/>
</dbReference>
<organism evidence="7 8">
    <name type="scientific">Humibacillus xanthopallidus</name>
    <dbReference type="NCBI Taxonomy" id="412689"/>
    <lineage>
        <taxon>Bacteria</taxon>
        <taxon>Bacillati</taxon>
        <taxon>Actinomycetota</taxon>
        <taxon>Actinomycetes</taxon>
        <taxon>Micrococcales</taxon>
        <taxon>Intrasporangiaceae</taxon>
        <taxon>Humibacillus</taxon>
    </lineage>
</organism>
<reference evidence="7 8" key="1">
    <citation type="submission" date="2019-06" db="EMBL/GenBank/DDBJ databases">
        <title>Genome sequencing of plant associated microbes to promote plant fitness in Sorghum bicolor and Oryza sativa.</title>
        <authorList>
            <person name="Coleman-Derr D."/>
        </authorList>
    </citation>
    <scope>NUCLEOTIDE SEQUENCE [LARGE SCALE GENOMIC DNA]</scope>
    <source>
        <strain evidence="7 8">KV-663</strain>
    </source>
</reference>
<dbReference type="InterPro" id="IPR028081">
    <property type="entry name" value="Leu-bd"/>
</dbReference>
<evidence type="ECO:0000256" key="1">
    <source>
        <dbReference type="ARBA" id="ARBA00010062"/>
    </source>
</evidence>
<accession>A0A543HV90</accession>
<comment type="similarity">
    <text evidence="1">Belongs to the leucine-binding protein family.</text>
</comment>
<keyword evidence="2" id="KW-0813">Transport</keyword>
<feature type="signal peptide" evidence="5">
    <location>
        <begin position="1"/>
        <end position="20"/>
    </location>
</feature>
<sequence length="437" mass="45100">MKRFLRVVSAAALPALVLGACGSGSGTDTGSTEAGSTGGAASAAASVVNADNCADPEGVKAPITGTLKVGWSAPTSGPLADAVGNVIEGMRARFAVENAKGGIGGVRLEVVVKDDAFNPERAKTNVGELIQKEGVHVLETFGSGQVDAIADDQNDACVPLLFAQASVPAYRDIAKFPWTTEYLPSADVEMGVVVEGLKKKYPNGAKIALAANQTESGQGIANGLKKAIEGTNFTIAAEAPLTDPRTAASSLKSSGAEILVNAGVTTDCLALTQAIGRVGWKPDTVIQPSNCADGATLYAPAGDAADGQQILRWLKDPANAAFADDAAVKEYLQQSAANGADSPTNSYTVNGWAIADLMVDDFTRAAKLEGGLSRLTIMQAARTQDYQPPMFIDGISFTMSPTQAYGVLAFQPFTWKAADKAFAVGGDVIDISSQYDK</sequence>
<keyword evidence="4" id="KW-0029">Amino-acid transport</keyword>
<evidence type="ECO:0000256" key="3">
    <source>
        <dbReference type="ARBA" id="ARBA00022729"/>
    </source>
</evidence>
<name>A0A543HV90_9MICO</name>
<dbReference type="SUPFAM" id="SSF53822">
    <property type="entry name" value="Periplasmic binding protein-like I"/>
    <property type="match status" value="1"/>
</dbReference>
<dbReference type="EMBL" id="VFPM01000002">
    <property type="protein sequence ID" value="TQM62246.1"/>
    <property type="molecule type" value="Genomic_DNA"/>
</dbReference>
<feature type="chain" id="PRO_5038787641" evidence="5">
    <location>
        <begin position="21"/>
        <end position="437"/>
    </location>
</feature>
<dbReference type="PROSITE" id="PS51257">
    <property type="entry name" value="PROKAR_LIPOPROTEIN"/>
    <property type="match status" value="1"/>
</dbReference>
<evidence type="ECO:0000313" key="8">
    <source>
        <dbReference type="Proteomes" id="UP000316747"/>
    </source>
</evidence>
<dbReference type="Pfam" id="PF13458">
    <property type="entry name" value="Peripla_BP_6"/>
    <property type="match status" value="1"/>
</dbReference>
<gene>
    <name evidence="7" type="ORF">FBY41_2275</name>
</gene>
<dbReference type="PANTHER" id="PTHR47235:SF1">
    <property type="entry name" value="BLR6548 PROTEIN"/>
    <property type="match status" value="1"/>
</dbReference>
<proteinExistence type="inferred from homology"/>
<keyword evidence="3 5" id="KW-0732">Signal</keyword>
<evidence type="ECO:0000256" key="5">
    <source>
        <dbReference type="SAM" id="SignalP"/>
    </source>
</evidence>
<dbReference type="GO" id="GO:0006865">
    <property type="term" value="P:amino acid transport"/>
    <property type="evidence" value="ECO:0007669"/>
    <property type="project" value="UniProtKB-KW"/>
</dbReference>
<evidence type="ECO:0000256" key="4">
    <source>
        <dbReference type="ARBA" id="ARBA00022970"/>
    </source>
</evidence>
<dbReference type="AlphaFoldDB" id="A0A543HV90"/>
<dbReference type="PRINTS" id="PR00337">
    <property type="entry name" value="LEUILEVALBP"/>
</dbReference>
<dbReference type="InterPro" id="IPR028082">
    <property type="entry name" value="Peripla_BP_I"/>
</dbReference>
<comment type="caution">
    <text evidence="7">The sequence shown here is derived from an EMBL/GenBank/DDBJ whole genome shotgun (WGS) entry which is preliminary data.</text>
</comment>
<dbReference type="RefSeq" id="WP_141844368.1">
    <property type="nucleotide sequence ID" value="NZ_VFPM01000002.1"/>
</dbReference>